<name>A0A2T4Z6R6_9BACL</name>
<dbReference type="EMBL" id="PZZP01000001">
    <property type="protein sequence ID" value="PTM57584.1"/>
    <property type="molecule type" value="Genomic_DNA"/>
</dbReference>
<dbReference type="GO" id="GO:0032259">
    <property type="term" value="P:methylation"/>
    <property type="evidence" value="ECO:0007669"/>
    <property type="project" value="UniProtKB-KW"/>
</dbReference>
<keyword evidence="1" id="KW-0489">Methyltransferase</keyword>
<evidence type="ECO:0000313" key="1">
    <source>
        <dbReference type="EMBL" id="PTM57584.1"/>
    </source>
</evidence>
<keyword evidence="2" id="KW-1185">Reference proteome</keyword>
<gene>
    <name evidence="1" type="ORF">C8J48_0133</name>
</gene>
<accession>A0A2T4Z6R6</accession>
<proteinExistence type="predicted"/>
<organism evidence="1 2">
    <name type="scientific">Desmospora activa DSM 45169</name>
    <dbReference type="NCBI Taxonomy" id="1121389"/>
    <lineage>
        <taxon>Bacteria</taxon>
        <taxon>Bacillati</taxon>
        <taxon>Bacillota</taxon>
        <taxon>Bacilli</taxon>
        <taxon>Bacillales</taxon>
        <taxon>Thermoactinomycetaceae</taxon>
        <taxon>Desmospora</taxon>
    </lineage>
</organism>
<dbReference type="AlphaFoldDB" id="A0A2T4Z6R6"/>
<protein>
    <submittedName>
        <fullName evidence="1">Putative rRNA methylase</fullName>
    </submittedName>
</protein>
<dbReference type="SUPFAM" id="SSF53335">
    <property type="entry name" value="S-adenosyl-L-methionine-dependent methyltransferases"/>
    <property type="match status" value="1"/>
</dbReference>
<dbReference type="GO" id="GO:0008168">
    <property type="term" value="F:methyltransferase activity"/>
    <property type="evidence" value="ECO:0007669"/>
    <property type="project" value="UniProtKB-KW"/>
</dbReference>
<dbReference type="Pfam" id="PF06962">
    <property type="entry name" value="rRNA_methylase"/>
    <property type="match status" value="1"/>
</dbReference>
<dbReference type="InterPro" id="IPR029063">
    <property type="entry name" value="SAM-dependent_MTases_sf"/>
</dbReference>
<comment type="caution">
    <text evidence="1">The sequence shown here is derived from an EMBL/GenBank/DDBJ whole genome shotgun (WGS) entry which is preliminary data.</text>
</comment>
<dbReference type="PANTHER" id="PTHR35276:SF1">
    <property type="entry name" value="TRNA (MNM(5)S(2)U34)-METHYLTRANSFERASE, CHLOROPLASTIC"/>
    <property type="match status" value="1"/>
</dbReference>
<reference evidence="1 2" key="1">
    <citation type="submission" date="2018-04" db="EMBL/GenBank/DDBJ databases">
        <title>Genomic Encyclopedia of Archaeal and Bacterial Type Strains, Phase II (KMG-II): from individual species to whole genera.</title>
        <authorList>
            <person name="Goeker M."/>
        </authorList>
    </citation>
    <scope>NUCLEOTIDE SEQUENCE [LARGE SCALE GENOMIC DNA]</scope>
    <source>
        <strain evidence="1 2">DSM 45169</strain>
    </source>
</reference>
<dbReference type="RefSeq" id="WP_245891022.1">
    <property type="nucleotide sequence ID" value="NZ_PZZP01000001.1"/>
</dbReference>
<dbReference type="InterPro" id="IPR010719">
    <property type="entry name" value="MnmM_MeTrfase"/>
</dbReference>
<keyword evidence="1" id="KW-0808">Transferase</keyword>
<dbReference type="Proteomes" id="UP000241639">
    <property type="component" value="Unassembled WGS sequence"/>
</dbReference>
<evidence type="ECO:0000313" key="2">
    <source>
        <dbReference type="Proteomes" id="UP000241639"/>
    </source>
</evidence>
<dbReference type="PANTHER" id="PTHR35276">
    <property type="entry name" value="S-ADENOSYL-L-METHIONINE-DEPENDENT METHYLTRANSFERASES SUPERFAMILY PROTEIN"/>
    <property type="match status" value="1"/>
</dbReference>
<dbReference type="Gene3D" id="3.40.50.150">
    <property type="entry name" value="Vaccinia Virus protein VP39"/>
    <property type="match status" value="1"/>
</dbReference>
<sequence>MLPGILQQTHQWVAERLPPGGIAVDATLGNGHDIRFLADHVGDAGRVFGFDIQEEAVRRSRLRLEKESLDGRVTLFHDSHEKIKFHLYNRSILHIDAVMFNLGYLPHGDKTITTQTDTTLDAMRQAVDMLNPGGILTAVLYTGHPGGREEAEQVLAWMKQLDTDYQTVQYQVLNREHAPILTAVCKG</sequence>